<proteinExistence type="predicted"/>
<name>A0A915JVF2_ROMCU</name>
<dbReference type="AlphaFoldDB" id="A0A915JVF2"/>
<evidence type="ECO:0000313" key="1">
    <source>
        <dbReference type="Proteomes" id="UP000887565"/>
    </source>
</evidence>
<organism evidence="1 2">
    <name type="scientific">Romanomermis culicivorax</name>
    <name type="common">Nematode worm</name>
    <dbReference type="NCBI Taxonomy" id="13658"/>
    <lineage>
        <taxon>Eukaryota</taxon>
        <taxon>Metazoa</taxon>
        <taxon>Ecdysozoa</taxon>
        <taxon>Nematoda</taxon>
        <taxon>Enoplea</taxon>
        <taxon>Dorylaimia</taxon>
        <taxon>Mermithida</taxon>
        <taxon>Mermithoidea</taxon>
        <taxon>Mermithidae</taxon>
        <taxon>Romanomermis</taxon>
    </lineage>
</organism>
<protein>
    <submittedName>
        <fullName evidence="2">Uncharacterized protein</fullName>
    </submittedName>
</protein>
<dbReference type="Proteomes" id="UP000887565">
    <property type="component" value="Unplaced"/>
</dbReference>
<evidence type="ECO:0000313" key="2">
    <source>
        <dbReference type="WBParaSite" id="nRc.2.0.1.t30375-RA"/>
    </source>
</evidence>
<sequence length="39" mass="4673">MMKWVKRVIIKDASLMIFWNTRGTVIYSTLPARGKRKEF</sequence>
<dbReference type="WBParaSite" id="nRc.2.0.1.t30375-RA">
    <property type="protein sequence ID" value="nRc.2.0.1.t30375-RA"/>
    <property type="gene ID" value="nRc.2.0.1.g30375"/>
</dbReference>
<reference evidence="2" key="1">
    <citation type="submission" date="2022-11" db="UniProtKB">
        <authorList>
            <consortium name="WormBaseParasite"/>
        </authorList>
    </citation>
    <scope>IDENTIFICATION</scope>
</reference>
<accession>A0A915JVF2</accession>
<keyword evidence="1" id="KW-1185">Reference proteome</keyword>